<evidence type="ECO:0008006" key="3">
    <source>
        <dbReference type="Google" id="ProtNLM"/>
    </source>
</evidence>
<dbReference type="AlphaFoldDB" id="A0A9D1DUY5"/>
<comment type="caution">
    <text evidence="1">The sequence shown here is derived from an EMBL/GenBank/DDBJ whole genome shotgun (WGS) entry which is preliminary data.</text>
</comment>
<reference evidence="1" key="1">
    <citation type="submission" date="2020-10" db="EMBL/GenBank/DDBJ databases">
        <authorList>
            <person name="Gilroy R."/>
        </authorList>
    </citation>
    <scope>NUCLEOTIDE SEQUENCE</scope>
    <source>
        <strain evidence="1">CHK184-20233</strain>
    </source>
</reference>
<reference evidence="1" key="2">
    <citation type="journal article" date="2021" name="PeerJ">
        <title>Extensive microbial diversity within the chicken gut microbiome revealed by metagenomics and culture.</title>
        <authorList>
            <person name="Gilroy R."/>
            <person name="Ravi A."/>
            <person name="Getino M."/>
            <person name="Pursley I."/>
            <person name="Horton D.L."/>
            <person name="Alikhan N.F."/>
            <person name="Baker D."/>
            <person name="Gharbi K."/>
            <person name="Hall N."/>
            <person name="Watson M."/>
            <person name="Adriaenssens E.M."/>
            <person name="Foster-Nyarko E."/>
            <person name="Jarju S."/>
            <person name="Secka A."/>
            <person name="Antonio M."/>
            <person name="Oren A."/>
            <person name="Chaudhuri R.R."/>
            <person name="La Ragione R."/>
            <person name="Hildebrand F."/>
            <person name="Pallen M.J."/>
        </authorList>
    </citation>
    <scope>NUCLEOTIDE SEQUENCE</scope>
    <source>
        <strain evidence="1">CHK184-20233</strain>
    </source>
</reference>
<protein>
    <recommendedName>
        <fullName evidence="3">Transposase</fullName>
    </recommendedName>
</protein>
<name>A0A9D1DUY5_9FIRM</name>
<evidence type="ECO:0000313" key="1">
    <source>
        <dbReference type="EMBL" id="HIR59388.1"/>
    </source>
</evidence>
<gene>
    <name evidence="1" type="ORF">IAB38_04990</name>
</gene>
<dbReference type="EMBL" id="DVHC01000052">
    <property type="protein sequence ID" value="HIR59388.1"/>
    <property type="molecule type" value="Genomic_DNA"/>
</dbReference>
<sequence>MNQYSEEKLANLTNKKFKRLIGVKREDFNIMVEVVENAYKERHKNGGRPSNFKSREKVIVLLLYIKNYRFIRR</sequence>
<organism evidence="1 2">
    <name type="scientific">Candidatus Onthousia excrementipullorum</name>
    <dbReference type="NCBI Taxonomy" id="2840884"/>
    <lineage>
        <taxon>Bacteria</taxon>
        <taxon>Bacillati</taxon>
        <taxon>Bacillota</taxon>
        <taxon>Bacilli</taxon>
        <taxon>Candidatus Onthousia</taxon>
    </lineage>
</organism>
<accession>A0A9D1DUY5</accession>
<evidence type="ECO:0000313" key="2">
    <source>
        <dbReference type="Proteomes" id="UP000824232"/>
    </source>
</evidence>
<proteinExistence type="predicted"/>
<dbReference type="Proteomes" id="UP000824232">
    <property type="component" value="Unassembled WGS sequence"/>
</dbReference>